<dbReference type="Proteomes" id="UP001153069">
    <property type="component" value="Unassembled WGS sequence"/>
</dbReference>
<reference evidence="1" key="1">
    <citation type="submission" date="2020-06" db="EMBL/GenBank/DDBJ databases">
        <authorList>
            <consortium name="Plant Systems Biology data submission"/>
        </authorList>
    </citation>
    <scope>NUCLEOTIDE SEQUENCE</scope>
    <source>
        <strain evidence="1">D6</strain>
    </source>
</reference>
<accession>A0A9N8HZD6</accession>
<protein>
    <submittedName>
        <fullName evidence="1">Uncharacterized protein</fullName>
    </submittedName>
</protein>
<dbReference type="AlphaFoldDB" id="A0A9N8HZD6"/>
<comment type="caution">
    <text evidence="1">The sequence shown here is derived from an EMBL/GenBank/DDBJ whole genome shotgun (WGS) entry which is preliminary data.</text>
</comment>
<gene>
    <name evidence="1" type="ORF">SEMRO_3517_G348810.1</name>
</gene>
<name>A0A9N8HZD6_9STRA</name>
<sequence>MDKWKPFKNVTLDLTWKDNNVTLFSFELGGEAKAKAGDDVSAKLLLTVKKAIPTKSLELYFVGEEATQVDYMQKHKSKGSISHDFEPTK</sequence>
<organism evidence="1 2">
    <name type="scientific">Seminavis robusta</name>
    <dbReference type="NCBI Taxonomy" id="568900"/>
    <lineage>
        <taxon>Eukaryota</taxon>
        <taxon>Sar</taxon>
        <taxon>Stramenopiles</taxon>
        <taxon>Ochrophyta</taxon>
        <taxon>Bacillariophyta</taxon>
        <taxon>Bacillariophyceae</taxon>
        <taxon>Bacillariophycidae</taxon>
        <taxon>Naviculales</taxon>
        <taxon>Naviculaceae</taxon>
        <taxon>Seminavis</taxon>
    </lineage>
</organism>
<evidence type="ECO:0000313" key="2">
    <source>
        <dbReference type="Proteomes" id="UP001153069"/>
    </source>
</evidence>
<evidence type="ECO:0000313" key="1">
    <source>
        <dbReference type="EMBL" id="CAB9531416.1"/>
    </source>
</evidence>
<dbReference type="EMBL" id="CAICTM010003515">
    <property type="protein sequence ID" value="CAB9531416.1"/>
    <property type="molecule type" value="Genomic_DNA"/>
</dbReference>
<proteinExistence type="predicted"/>
<keyword evidence="2" id="KW-1185">Reference proteome</keyword>